<feature type="non-terminal residue" evidence="1">
    <location>
        <position position="1"/>
    </location>
</feature>
<evidence type="ECO:0000313" key="2">
    <source>
        <dbReference type="Proteomes" id="UP000789901"/>
    </source>
</evidence>
<evidence type="ECO:0000313" key="1">
    <source>
        <dbReference type="EMBL" id="CAG8831129.1"/>
    </source>
</evidence>
<dbReference type="Proteomes" id="UP000789901">
    <property type="component" value="Unassembled WGS sequence"/>
</dbReference>
<protein>
    <submittedName>
        <fullName evidence="1">33545_t:CDS:1</fullName>
    </submittedName>
</protein>
<comment type="caution">
    <text evidence="1">The sequence shown here is derived from an EMBL/GenBank/DDBJ whole genome shotgun (WGS) entry which is preliminary data.</text>
</comment>
<gene>
    <name evidence="1" type="ORF">GMARGA_LOCUS30568</name>
</gene>
<proteinExistence type="predicted"/>
<sequence length="61" mass="6627">SIFSIDIQSRPSLPSTIQSFTSIPQISKETNNNSSNFLIVEELNNTNSDPSLAKTSPIDTS</sequence>
<name>A0ABN7WGG2_GIGMA</name>
<keyword evidence="2" id="KW-1185">Reference proteome</keyword>
<organism evidence="1 2">
    <name type="scientific">Gigaspora margarita</name>
    <dbReference type="NCBI Taxonomy" id="4874"/>
    <lineage>
        <taxon>Eukaryota</taxon>
        <taxon>Fungi</taxon>
        <taxon>Fungi incertae sedis</taxon>
        <taxon>Mucoromycota</taxon>
        <taxon>Glomeromycotina</taxon>
        <taxon>Glomeromycetes</taxon>
        <taxon>Diversisporales</taxon>
        <taxon>Gigasporaceae</taxon>
        <taxon>Gigaspora</taxon>
    </lineage>
</organism>
<dbReference type="EMBL" id="CAJVQB010043386">
    <property type="protein sequence ID" value="CAG8831129.1"/>
    <property type="molecule type" value="Genomic_DNA"/>
</dbReference>
<reference evidence="1 2" key="1">
    <citation type="submission" date="2021-06" db="EMBL/GenBank/DDBJ databases">
        <authorList>
            <person name="Kallberg Y."/>
            <person name="Tangrot J."/>
            <person name="Rosling A."/>
        </authorList>
    </citation>
    <scope>NUCLEOTIDE SEQUENCE [LARGE SCALE GENOMIC DNA]</scope>
    <source>
        <strain evidence="1 2">120-4 pot B 10/14</strain>
    </source>
</reference>
<accession>A0ABN7WGG2</accession>